<dbReference type="Proteomes" id="UP001596457">
    <property type="component" value="Unassembled WGS sequence"/>
</dbReference>
<evidence type="ECO:0008006" key="3">
    <source>
        <dbReference type="Google" id="ProtNLM"/>
    </source>
</evidence>
<protein>
    <recommendedName>
        <fullName evidence="3">Competence protein CoiA-like protein</fullName>
    </recommendedName>
</protein>
<name>A0ABW2SAF6_9BURK</name>
<evidence type="ECO:0000313" key="2">
    <source>
        <dbReference type="Proteomes" id="UP001596457"/>
    </source>
</evidence>
<organism evidence="1 2">
    <name type="scientific">Hydrogenophaga defluvii</name>
    <dbReference type="NCBI Taxonomy" id="249410"/>
    <lineage>
        <taxon>Bacteria</taxon>
        <taxon>Pseudomonadati</taxon>
        <taxon>Pseudomonadota</taxon>
        <taxon>Betaproteobacteria</taxon>
        <taxon>Burkholderiales</taxon>
        <taxon>Comamonadaceae</taxon>
        <taxon>Hydrogenophaga</taxon>
    </lineage>
</organism>
<gene>
    <name evidence="1" type="ORF">ACFQU0_08655</name>
</gene>
<comment type="caution">
    <text evidence="1">The sequence shown here is derived from an EMBL/GenBank/DDBJ whole genome shotgun (WGS) entry which is preliminary data.</text>
</comment>
<keyword evidence="2" id="KW-1185">Reference proteome</keyword>
<dbReference type="EMBL" id="JBHTBZ010000017">
    <property type="protein sequence ID" value="MFC7460497.1"/>
    <property type="molecule type" value="Genomic_DNA"/>
</dbReference>
<dbReference type="RefSeq" id="WP_382199809.1">
    <property type="nucleotide sequence ID" value="NZ_JBHTBZ010000017.1"/>
</dbReference>
<reference evidence="2" key="1">
    <citation type="journal article" date="2019" name="Int. J. Syst. Evol. Microbiol.">
        <title>The Global Catalogue of Microorganisms (GCM) 10K type strain sequencing project: providing services to taxonomists for standard genome sequencing and annotation.</title>
        <authorList>
            <consortium name="The Broad Institute Genomics Platform"/>
            <consortium name="The Broad Institute Genome Sequencing Center for Infectious Disease"/>
            <person name="Wu L."/>
            <person name="Ma J."/>
        </authorList>
    </citation>
    <scope>NUCLEOTIDE SEQUENCE [LARGE SCALE GENOMIC DNA]</scope>
    <source>
        <strain evidence="2">CCUG 53903</strain>
    </source>
</reference>
<accession>A0ABW2SAF6</accession>
<evidence type="ECO:0000313" key="1">
    <source>
        <dbReference type="EMBL" id="MFC7460497.1"/>
    </source>
</evidence>
<proteinExistence type="predicted"/>
<sequence>MSLQHKTEVIKSSERSLRVPSSHDLVMAWAVDQDTDQPRYILQLDAAHRGGKSNCKCPSCDLPLVAVNAAKAVFQKRPHFRHPEGAARERCVIVAARKALTEIFGQQDRIVLPRRRRSRNVEGLSGRYFDAWVERPSESVRINECTFRDEATAILTLDDGRRLVVRLVGHGEVSHLEGDESLLARIELEVDDPAIAMMSPEEIFERLELAWSGACWAQHWVDADLDRDAEAKARASAAEALDWLEQTDLPNSQGPAERRETLLHREVKAILEREKRICLPGLHVEAQWRRSNGFVDRRTWSEPASEVELTSVELEVHLGCSVPDVIATWVDDDRWTHSILIEVTVTNPIGEERIDRLSSFGFPVLEIDIGRMGGKVTREEFSRLVVDEIAGKRWLYHPTLDEEEGHLLADMKRESDELDVAARKRQEILNIPAADWGLRYLQALQQRWQEQLAASDDINGGEAWQKAQDALLAAANALETHGYLIAPLMDENPLRTIIARLLSIRCGTGVEYKFDNAWAVINAIRCDRGESSLKWHTLYLIAVRTYPPTLTSEQEQKVAKWRETVKSSIENEEPAYVRDTVYDRLLGLLFPEMRSALNNPFGTPLQILEKDYDATEDLPEPPPAQFVNSNDAFLRGRAFSEWAQRHPEAAKAWLSSPAGKTTRR</sequence>